<organism evidence="3 4">
    <name type="scientific">Pedobacter jamesrossensis</name>
    <dbReference type="NCBI Taxonomy" id="1908238"/>
    <lineage>
        <taxon>Bacteria</taxon>
        <taxon>Pseudomonadati</taxon>
        <taxon>Bacteroidota</taxon>
        <taxon>Sphingobacteriia</taxon>
        <taxon>Sphingobacteriales</taxon>
        <taxon>Sphingobacteriaceae</taxon>
        <taxon>Pedobacter</taxon>
    </lineage>
</organism>
<dbReference type="Pfam" id="PF00072">
    <property type="entry name" value="Response_reg"/>
    <property type="match status" value="1"/>
</dbReference>
<dbReference type="EMBL" id="JBHSBY010000139">
    <property type="protein sequence ID" value="MFC4198449.1"/>
    <property type="molecule type" value="Genomic_DNA"/>
</dbReference>
<feature type="domain" description="Response regulatory" evidence="2">
    <location>
        <begin position="4"/>
        <end position="127"/>
    </location>
</feature>
<dbReference type="PANTHER" id="PTHR44520">
    <property type="entry name" value="RESPONSE REGULATOR RCP1-RELATED"/>
    <property type="match status" value="1"/>
</dbReference>
<dbReference type="PANTHER" id="PTHR44520:SF2">
    <property type="entry name" value="RESPONSE REGULATOR RCP1"/>
    <property type="match status" value="1"/>
</dbReference>
<dbReference type="PROSITE" id="PS50110">
    <property type="entry name" value="RESPONSE_REGULATORY"/>
    <property type="match status" value="1"/>
</dbReference>
<evidence type="ECO:0000256" key="1">
    <source>
        <dbReference type="PROSITE-ProRule" id="PRU00169"/>
    </source>
</evidence>
<dbReference type="RefSeq" id="WP_378962440.1">
    <property type="nucleotide sequence ID" value="NZ_JBHRXC010000001.1"/>
</dbReference>
<feature type="modified residue" description="4-aspartylphosphate" evidence="1">
    <location>
        <position position="59"/>
    </location>
</feature>
<gene>
    <name evidence="3" type="ORF">ACFOUY_17215</name>
</gene>
<dbReference type="InterPro" id="IPR011006">
    <property type="entry name" value="CheY-like_superfamily"/>
</dbReference>
<accession>A0ABV8NPP5</accession>
<evidence type="ECO:0000313" key="3">
    <source>
        <dbReference type="EMBL" id="MFC4198449.1"/>
    </source>
</evidence>
<evidence type="ECO:0000313" key="4">
    <source>
        <dbReference type="Proteomes" id="UP001595792"/>
    </source>
</evidence>
<sequence length="136" mass="15547">MKNIILVVDDDSMVLFIHEMVIEESNLTAKTEYFLSAGDALHRIAAESDSDACFLIFLDINMPILNGWQMLERLSVHQKREKIHVVMVSSSIDQVDVEMADSNDMVLNYLSKPLKEEDLERLKEDKLLAPFFTANT</sequence>
<evidence type="ECO:0000259" key="2">
    <source>
        <dbReference type="PROSITE" id="PS50110"/>
    </source>
</evidence>
<dbReference type="SUPFAM" id="SSF52172">
    <property type="entry name" value="CheY-like"/>
    <property type="match status" value="1"/>
</dbReference>
<dbReference type="SMART" id="SM00448">
    <property type="entry name" value="REC"/>
    <property type="match status" value="1"/>
</dbReference>
<dbReference type="Gene3D" id="3.40.50.2300">
    <property type="match status" value="1"/>
</dbReference>
<reference evidence="4" key="1">
    <citation type="journal article" date="2019" name="Int. J. Syst. Evol. Microbiol.">
        <title>The Global Catalogue of Microorganisms (GCM) 10K type strain sequencing project: providing services to taxonomists for standard genome sequencing and annotation.</title>
        <authorList>
            <consortium name="The Broad Institute Genomics Platform"/>
            <consortium name="The Broad Institute Genome Sequencing Center for Infectious Disease"/>
            <person name="Wu L."/>
            <person name="Ma J."/>
        </authorList>
    </citation>
    <scope>NUCLEOTIDE SEQUENCE [LARGE SCALE GENOMIC DNA]</scope>
    <source>
        <strain evidence="4">CCM 8689</strain>
    </source>
</reference>
<dbReference type="Proteomes" id="UP001595792">
    <property type="component" value="Unassembled WGS sequence"/>
</dbReference>
<name>A0ABV8NPP5_9SPHI</name>
<protein>
    <submittedName>
        <fullName evidence="3">Response regulator</fullName>
    </submittedName>
</protein>
<dbReference type="InterPro" id="IPR001789">
    <property type="entry name" value="Sig_transdc_resp-reg_receiver"/>
</dbReference>
<keyword evidence="4" id="KW-1185">Reference proteome</keyword>
<proteinExistence type="predicted"/>
<dbReference type="InterPro" id="IPR052893">
    <property type="entry name" value="TCS_response_regulator"/>
</dbReference>
<keyword evidence="1" id="KW-0597">Phosphoprotein</keyword>
<comment type="caution">
    <text evidence="3">The sequence shown here is derived from an EMBL/GenBank/DDBJ whole genome shotgun (WGS) entry which is preliminary data.</text>
</comment>